<sequence>MEIKRLTAEELDARIADFAALLHACVSEGASVNFIAPFTMADAESFWRRKVLPRLGEGGLVLLAVVMEGRIAGSIQLDCDTPPNQPHRADVKKVLVHPDFQRRGIGRAMMSAIEEEARQRGRWLLTLDTRSGDKGEPLYIGSGYQVAGIVPYYSRDVHRPAFDAATFLYKLMPWAPMDTAASGPAGAGNSIAG</sequence>
<keyword evidence="1" id="KW-0808">Transferase</keyword>
<keyword evidence="2" id="KW-0012">Acyltransferase</keyword>
<dbReference type="Proteomes" id="UP001174932">
    <property type="component" value="Unassembled WGS sequence"/>
</dbReference>
<evidence type="ECO:0000259" key="3">
    <source>
        <dbReference type="PROSITE" id="PS51186"/>
    </source>
</evidence>
<feature type="domain" description="N-acetyltransferase" evidence="3">
    <location>
        <begin position="1"/>
        <end position="173"/>
    </location>
</feature>
<name>A0ABT8YNS0_9HYPH</name>
<dbReference type="InterPro" id="IPR050832">
    <property type="entry name" value="Bact_Acetyltransf"/>
</dbReference>
<evidence type="ECO:0000256" key="1">
    <source>
        <dbReference type="ARBA" id="ARBA00022679"/>
    </source>
</evidence>
<dbReference type="Gene3D" id="3.40.630.30">
    <property type="match status" value="1"/>
</dbReference>
<comment type="caution">
    <text evidence="4">The sequence shown here is derived from an EMBL/GenBank/DDBJ whole genome shotgun (WGS) entry which is preliminary data.</text>
</comment>
<evidence type="ECO:0000313" key="4">
    <source>
        <dbReference type="EMBL" id="MDO6965166.1"/>
    </source>
</evidence>
<reference evidence="4" key="1">
    <citation type="journal article" date="2015" name="Int. J. Syst. Evol. Microbiol.">
        <title>Rhizobium alvei sp. nov., isolated from a freshwater river.</title>
        <authorList>
            <person name="Sheu S.Y."/>
            <person name="Huang H.W."/>
            <person name="Young C.C."/>
            <person name="Chen W.M."/>
        </authorList>
    </citation>
    <scope>NUCLEOTIDE SEQUENCE</scope>
    <source>
        <strain evidence="4">TNR-22</strain>
    </source>
</reference>
<keyword evidence="5" id="KW-1185">Reference proteome</keyword>
<dbReference type="CDD" id="cd04301">
    <property type="entry name" value="NAT_SF"/>
    <property type="match status" value="1"/>
</dbReference>
<dbReference type="SUPFAM" id="SSF55729">
    <property type="entry name" value="Acyl-CoA N-acyltransferases (Nat)"/>
    <property type="match status" value="1"/>
</dbReference>
<dbReference type="InterPro" id="IPR016181">
    <property type="entry name" value="Acyl_CoA_acyltransferase"/>
</dbReference>
<dbReference type="RefSeq" id="WP_304377097.1">
    <property type="nucleotide sequence ID" value="NZ_JAUOZU010000009.1"/>
</dbReference>
<dbReference type="PANTHER" id="PTHR43877:SF1">
    <property type="entry name" value="ACETYLTRANSFERASE"/>
    <property type="match status" value="1"/>
</dbReference>
<dbReference type="InterPro" id="IPR000182">
    <property type="entry name" value="GNAT_dom"/>
</dbReference>
<proteinExistence type="predicted"/>
<evidence type="ECO:0000313" key="5">
    <source>
        <dbReference type="Proteomes" id="UP001174932"/>
    </source>
</evidence>
<dbReference type="EMBL" id="JAUOZU010000009">
    <property type="protein sequence ID" value="MDO6965166.1"/>
    <property type="molecule type" value="Genomic_DNA"/>
</dbReference>
<gene>
    <name evidence="4" type="ORF">Q4481_14455</name>
</gene>
<evidence type="ECO:0000256" key="2">
    <source>
        <dbReference type="ARBA" id="ARBA00023315"/>
    </source>
</evidence>
<accession>A0ABT8YNS0</accession>
<protein>
    <submittedName>
        <fullName evidence="4">GNAT family N-acetyltransferase</fullName>
    </submittedName>
</protein>
<reference evidence="4" key="2">
    <citation type="submission" date="2023-07" db="EMBL/GenBank/DDBJ databases">
        <authorList>
            <person name="Shen H."/>
        </authorList>
    </citation>
    <scope>NUCLEOTIDE SEQUENCE</scope>
    <source>
        <strain evidence="4">TNR-22</strain>
    </source>
</reference>
<dbReference type="Pfam" id="PF00583">
    <property type="entry name" value="Acetyltransf_1"/>
    <property type="match status" value="1"/>
</dbReference>
<organism evidence="4 5">
    <name type="scientific">Rhizobium alvei</name>
    <dbReference type="NCBI Taxonomy" id="1132659"/>
    <lineage>
        <taxon>Bacteria</taxon>
        <taxon>Pseudomonadati</taxon>
        <taxon>Pseudomonadota</taxon>
        <taxon>Alphaproteobacteria</taxon>
        <taxon>Hyphomicrobiales</taxon>
        <taxon>Rhizobiaceae</taxon>
        <taxon>Rhizobium/Agrobacterium group</taxon>
        <taxon>Rhizobium</taxon>
    </lineage>
</organism>
<dbReference type="PANTHER" id="PTHR43877">
    <property type="entry name" value="AMINOALKYLPHOSPHONATE N-ACETYLTRANSFERASE-RELATED-RELATED"/>
    <property type="match status" value="1"/>
</dbReference>
<dbReference type="PROSITE" id="PS51186">
    <property type="entry name" value="GNAT"/>
    <property type="match status" value="1"/>
</dbReference>